<keyword evidence="2" id="KW-0732">Signal</keyword>
<dbReference type="EMBL" id="JBBXJM010000004">
    <property type="protein sequence ID" value="KAL1408329.1"/>
    <property type="molecule type" value="Genomic_DNA"/>
</dbReference>
<sequence length="424" mass="44727">MLARIAALALALGTAAAQQAPFAPAPPALGPHLPRDPAPSLAGDSSTPPPNMTLYPLSVGAGPRVALTFFSDGYTAPQEARFVADARALTAAVLDDGGAFGHVRDLVDVWAVFVPSEHEGLGKDAPLEGAPFGLYRHGPELRGVYPAYPGRARAACDYWRGAGTGGCDQAILLGNDGLYGGLGGEFTVITASAENGAQVLRHELGHSLIPVGEEYDGGEVYSGVNAERAENIQQLKWAAFLDAAPRIEDAKVPLQAYPWHDLDGGAWSAAFTSSGAGYTSALVRLSLSSIPRSAHLLVALNGVALAMHWADGSRDRRWVQVELPFGLAPGSWNVTVALTAEGRAAEAGQGGKMISSFEVIEYAEGFRKGGVGAYPTYDVRGHMTLRPTNEECLMRDVTYPNFCPVCAHGLRAALLKRIEKKKDA</sequence>
<feature type="signal peptide" evidence="2">
    <location>
        <begin position="1"/>
        <end position="17"/>
    </location>
</feature>
<feature type="chain" id="PRO_5046577443" description="Peptidase M64 N-terminal domain-containing protein" evidence="2">
    <location>
        <begin position="18"/>
        <end position="424"/>
    </location>
</feature>
<dbReference type="RefSeq" id="XP_069208273.1">
    <property type="nucleotide sequence ID" value="XM_069353631.1"/>
</dbReference>
<organism evidence="3 4">
    <name type="scientific">Vanrija albida</name>
    <dbReference type="NCBI Taxonomy" id="181172"/>
    <lineage>
        <taxon>Eukaryota</taxon>
        <taxon>Fungi</taxon>
        <taxon>Dikarya</taxon>
        <taxon>Basidiomycota</taxon>
        <taxon>Agaricomycotina</taxon>
        <taxon>Tremellomycetes</taxon>
        <taxon>Trichosporonales</taxon>
        <taxon>Trichosporonaceae</taxon>
        <taxon>Vanrija</taxon>
    </lineage>
</organism>
<feature type="region of interest" description="Disordered" evidence="1">
    <location>
        <begin position="23"/>
        <end position="53"/>
    </location>
</feature>
<accession>A0ABR3Q0U7</accession>
<reference evidence="3 4" key="1">
    <citation type="submission" date="2023-08" db="EMBL/GenBank/DDBJ databases">
        <title>Annotated Genome Sequence of Vanrija albida AlHP1.</title>
        <authorList>
            <person name="Herzog R."/>
        </authorList>
    </citation>
    <scope>NUCLEOTIDE SEQUENCE [LARGE SCALE GENOMIC DNA]</scope>
    <source>
        <strain evidence="3 4">AlHP1</strain>
    </source>
</reference>
<evidence type="ECO:0000256" key="2">
    <source>
        <dbReference type="SAM" id="SignalP"/>
    </source>
</evidence>
<dbReference type="InterPro" id="IPR019026">
    <property type="entry name" value="Peptidase_M64_IgA"/>
</dbReference>
<evidence type="ECO:0000313" key="3">
    <source>
        <dbReference type="EMBL" id="KAL1408329.1"/>
    </source>
</evidence>
<proteinExistence type="predicted"/>
<evidence type="ECO:0000256" key="1">
    <source>
        <dbReference type="SAM" id="MobiDB-lite"/>
    </source>
</evidence>
<comment type="caution">
    <text evidence="3">The sequence shown here is derived from an EMBL/GenBank/DDBJ whole genome shotgun (WGS) entry which is preliminary data.</text>
</comment>
<gene>
    <name evidence="3" type="ORF">Q8F55_005137</name>
</gene>
<protein>
    <recommendedName>
        <fullName evidence="5">Peptidase M64 N-terminal domain-containing protein</fullName>
    </recommendedName>
</protein>
<keyword evidence="4" id="KW-1185">Reference proteome</keyword>
<name>A0ABR3Q0U7_9TREE</name>
<evidence type="ECO:0008006" key="5">
    <source>
        <dbReference type="Google" id="ProtNLM"/>
    </source>
</evidence>
<dbReference type="Gene3D" id="3.40.390.10">
    <property type="entry name" value="Collagenase (Catalytic Domain)"/>
    <property type="match status" value="1"/>
</dbReference>
<dbReference type="GeneID" id="95986180"/>
<dbReference type="InterPro" id="IPR024079">
    <property type="entry name" value="MetalloPept_cat_dom_sf"/>
</dbReference>
<evidence type="ECO:0000313" key="4">
    <source>
        <dbReference type="Proteomes" id="UP001565368"/>
    </source>
</evidence>
<dbReference type="Proteomes" id="UP001565368">
    <property type="component" value="Unassembled WGS sequence"/>
</dbReference>
<dbReference type="Pfam" id="PF09471">
    <property type="entry name" value="Peptidase_M64"/>
    <property type="match status" value="1"/>
</dbReference>